<accession>X1NLY9</accession>
<name>X1NLY9_9ZZZZ</name>
<comment type="caution">
    <text evidence="1">The sequence shown here is derived from an EMBL/GenBank/DDBJ whole genome shotgun (WGS) entry which is preliminary data.</text>
</comment>
<feature type="non-terminal residue" evidence="1">
    <location>
        <position position="46"/>
    </location>
</feature>
<proteinExistence type="predicted"/>
<organism evidence="1">
    <name type="scientific">marine sediment metagenome</name>
    <dbReference type="NCBI Taxonomy" id="412755"/>
    <lineage>
        <taxon>unclassified sequences</taxon>
        <taxon>metagenomes</taxon>
        <taxon>ecological metagenomes</taxon>
    </lineage>
</organism>
<dbReference type="AlphaFoldDB" id="X1NLY9"/>
<sequence length="46" mass="5387">MHISVDHPPVLRITRNLIWLKEEKVITAKDSEGLAFALMDERQKEK</sequence>
<dbReference type="EMBL" id="BARV01019160">
    <property type="protein sequence ID" value="GAI27820.1"/>
    <property type="molecule type" value="Genomic_DNA"/>
</dbReference>
<reference evidence="1" key="1">
    <citation type="journal article" date="2014" name="Front. Microbiol.">
        <title>High frequency of phylogenetically diverse reductive dehalogenase-homologous genes in deep subseafloor sedimentary metagenomes.</title>
        <authorList>
            <person name="Kawai M."/>
            <person name="Futagami T."/>
            <person name="Toyoda A."/>
            <person name="Takaki Y."/>
            <person name="Nishi S."/>
            <person name="Hori S."/>
            <person name="Arai W."/>
            <person name="Tsubouchi T."/>
            <person name="Morono Y."/>
            <person name="Uchiyama I."/>
            <person name="Ito T."/>
            <person name="Fujiyama A."/>
            <person name="Inagaki F."/>
            <person name="Takami H."/>
        </authorList>
    </citation>
    <scope>NUCLEOTIDE SEQUENCE</scope>
    <source>
        <strain evidence="1">Expedition CK06-06</strain>
    </source>
</reference>
<protein>
    <submittedName>
        <fullName evidence="1">Uncharacterized protein</fullName>
    </submittedName>
</protein>
<dbReference type="Gene3D" id="3.30.450.90">
    <property type="match status" value="1"/>
</dbReference>
<evidence type="ECO:0000313" key="1">
    <source>
        <dbReference type="EMBL" id="GAI27820.1"/>
    </source>
</evidence>
<gene>
    <name evidence="1" type="ORF">S06H3_32243</name>
</gene>